<reference evidence="7 8" key="1">
    <citation type="submission" date="2023-09" db="EMBL/GenBank/DDBJ databases">
        <authorList>
            <person name="Rey-Velasco X."/>
        </authorList>
    </citation>
    <scope>NUCLEOTIDE SEQUENCE [LARGE SCALE GENOMIC DNA]</scope>
    <source>
        <strain evidence="7 8">W311</strain>
    </source>
</reference>
<keyword evidence="2 6" id="KW-0963">Cytoplasm</keyword>
<evidence type="ECO:0000256" key="4">
    <source>
        <dbReference type="ARBA" id="ARBA00022759"/>
    </source>
</evidence>
<keyword evidence="3 6" id="KW-0540">Nuclease</keyword>
<evidence type="ECO:0000256" key="5">
    <source>
        <dbReference type="ARBA" id="ARBA00022801"/>
    </source>
</evidence>
<evidence type="ECO:0000256" key="6">
    <source>
        <dbReference type="HAMAP-Rule" id="MF_00801"/>
    </source>
</evidence>
<comment type="similarity">
    <text evidence="6">Belongs to the endonuclease V family.</text>
</comment>
<organism evidence="7 8">
    <name type="scientific">Stakelama saccharophila</name>
    <dbReference type="NCBI Taxonomy" id="3075605"/>
    <lineage>
        <taxon>Bacteria</taxon>
        <taxon>Pseudomonadati</taxon>
        <taxon>Pseudomonadota</taxon>
        <taxon>Alphaproteobacteria</taxon>
        <taxon>Sphingomonadales</taxon>
        <taxon>Sphingomonadaceae</taxon>
        <taxon>Stakelama</taxon>
    </lineage>
</organism>
<dbReference type="CDD" id="cd06559">
    <property type="entry name" value="Endonuclease_V"/>
    <property type="match status" value="1"/>
</dbReference>
<sequence>MPVAALQERAFLYHRRHNCVPAYAATRTGCPENRQHPIPAACVVAIMNRPRHWIDPPDLKAATIAQREIARAAEHRDRFGPVSVVAGVDTSMKWRDTRGPIHAAVAPLPWPLADPFAAHTISVVPPIPYVPGYLGFRECPALLQVLDGIARRPDLVLVDGHGIAHPRRCGIATHLGVVADVPSIGCAKTILCGKVEGELGPDPGDRAPLVDRGEVVAMALRTRPRANPIFVSTGHRISLETAVEWVLKLTDGRRLPLPTRLAHEAANAARRAYSDGAS</sequence>
<comment type="catalytic activity">
    <reaction evidence="6">
        <text>Endonucleolytic cleavage at apurinic or apyrimidinic sites to products with a 5'-phosphate.</text>
        <dbReference type="EC" id="3.1.21.7"/>
    </reaction>
</comment>
<evidence type="ECO:0000313" key="8">
    <source>
        <dbReference type="Proteomes" id="UP001302249"/>
    </source>
</evidence>
<feature type="site" description="Interaction with target DNA" evidence="6">
    <location>
        <position position="129"/>
    </location>
</feature>
<proteinExistence type="inferred from homology"/>
<dbReference type="RefSeq" id="WP_313917199.1">
    <property type="nucleotide sequence ID" value="NZ_CP135076.1"/>
</dbReference>
<gene>
    <name evidence="6" type="primary">nfi</name>
    <name evidence="7" type="ORF">RPR59_04730</name>
</gene>
<dbReference type="EMBL" id="CP135076">
    <property type="protein sequence ID" value="WNO54565.1"/>
    <property type="molecule type" value="Genomic_DNA"/>
</dbReference>
<evidence type="ECO:0000256" key="3">
    <source>
        <dbReference type="ARBA" id="ARBA00022722"/>
    </source>
</evidence>
<dbReference type="Proteomes" id="UP001302249">
    <property type="component" value="Chromosome"/>
</dbReference>
<dbReference type="Pfam" id="PF04493">
    <property type="entry name" value="Endonuclease_5"/>
    <property type="match status" value="1"/>
</dbReference>
<feature type="binding site" evidence="6">
    <location>
        <position position="159"/>
    </location>
    <ligand>
        <name>Mg(2+)</name>
        <dbReference type="ChEBI" id="CHEBI:18420"/>
    </ligand>
</feature>
<dbReference type="InterPro" id="IPR007581">
    <property type="entry name" value="Endonuclease-V"/>
</dbReference>
<dbReference type="HAMAP" id="MF_00801">
    <property type="entry name" value="Endonuclease_5"/>
    <property type="match status" value="1"/>
</dbReference>
<dbReference type="Gene3D" id="3.30.2170.10">
    <property type="entry name" value="archaeoglobus fulgidus dsm 4304 superfamily"/>
    <property type="match status" value="1"/>
</dbReference>
<keyword evidence="6" id="KW-0460">Magnesium</keyword>
<keyword evidence="6" id="KW-0479">Metal-binding</keyword>
<comment type="function">
    <text evidence="6">DNA repair enzyme involved in the repair of deaminated bases. Selectively cleaves double-stranded DNA at the second phosphodiester bond 3' to a deoxyinosine leaving behind the intact lesion on the nicked DNA.</text>
</comment>
<keyword evidence="6" id="KW-0227">DNA damage</keyword>
<comment type="subcellular location">
    <subcellularLocation>
        <location evidence="1 6">Cytoplasm</location>
    </subcellularLocation>
</comment>
<evidence type="ECO:0000256" key="2">
    <source>
        <dbReference type="ARBA" id="ARBA00022490"/>
    </source>
</evidence>
<keyword evidence="8" id="KW-1185">Reference proteome</keyword>
<evidence type="ECO:0000256" key="1">
    <source>
        <dbReference type="ARBA" id="ARBA00004496"/>
    </source>
</evidence>
<keyword evidence="5 6" id="KW-0378">Hydrolase</keyword>
<keyword evidence="4 6" id="KW-0255">Endonuclease</keyword>
<comment type="cofactor">
    <cofactor evidence="6">
        <name>Mg(2+)</name>
        <dbReference type="ChEBI" id="CHEBI:18420"/>
    </cofactor>
</comment>
<feature type="binding site" evidence="6">
    <location>
        <position position="89"/>
    </location>
    <ligand>
        <name>Mg(2+)</name>
        <dbReference type="ChEBI" id="CHEBI:18420"/>
    </ligand>
</feature>
<accession>A0ABZ0BBY2</accession>
<name>A0ABZ0BBY2_9SPHN</name>
<dbReference type="EC" id="3.1.21.7" evidence="6"/>
<dbReference type="PANTHER" id="PTHR28511:SF1">
    <property type="entry name" value="ENDONUCLEASE V"/>
    <property type="match status" value="1"/>
</dbReference>
<dbReference type="PANTHER" id="PTHR28511">
    <property type="entry name" value="ENDONUCLEASE V"/>
    <property type="match status" value="1"/>
</dbReference>
<keyword evidence="6" id="KW-0234">DNA repair</keyword>
<evidence type="ECO:0000313" key="7">
    <source>
        <dbReference type="EMBL" id="WNO54565.1"/>
    </source>
</evidence>
<dbReference type="GO" id="GO:0004519">
    <property type="term" value="F:endonuclease activity"/>
    <property type="evidence" value="ECO:0007669"/>
    <property type="project" value="UniProtKB-KW"/>
</dbReference>
<protein>
    <recommendedName>
        <fullName evidence="6">Endonuclease V</fullName>
        <ecNumber evidence="6">3.1.21.7</ecNumber>
    </recommendedName>
    <alternativeName>
        <fullName evidence="6">Deoxyinosine 3'endonuclease</fullName>
    </alternativeName>
    <alternativeName>
        <fullName evidence="6">Deoxyribonuclease V</fullName>
        <shortName evidence="6">DNase V</shortName>
    </alternativeName>
</protein>